<feature type="domain" description="CobQ/CobB/MinD/ParA nucleotide binding" evidence="1">
    <location>
        <begin position="4"/>
        <end position="88"/>
    </location>
</feature>
<dbReference type="CDD" id="cd02042">
    <property type="entry name" value="ParAB_family"/>
    <property type="match status" value="1"/>
</dbReference>
<dbReference type="Gene3D" id="3.40.50.300">
    <property type="entry name" value="P-loop containing nucleotide triphosphate hydrolases"/>
    <property type="match status" value="1"/>
</dbReference>
<proteinExistence type="predicted"/>
<dbReference type="AlphaFoldDB" id="A0A0K0NPV1"/>
<dbReference type="InterPro" id="IPR027417">
    <property type="entry name" value="P-loop_NTPase"/>
</dbReference>
<keyword evidence="2" id="KW-0614">Plasmid</keyword>
<dbReference type="PANTHER" id="PTHR13696:SF96">
    <property type="entry name" value="COBQ_COBB_MIND_PARA NUCLEOTIDE BINDING DOMAIN-CONTAINING PROTEIN"/>
    <property type="match status" value="1"/>
</dbReference>
<geneLocation type="plasmid" evidence="2">
    <name>pKPC2-EC14653</name>
</geneLocation>
<sequence>MITVIGSNKGGASKSTTATNIAIALALRGKDVCLLDADLQSSAAKWHASREEADLLPRITLIQKYGNISQTLRQLDEKFDHVIVDVAGRNSRELANAGAVADIIIAPHLCSQFDLDTLEELEGQLEAWQDLNPDLNLYMYQTRATTNPVLRGKERAEFLEYLKDFPTLPPLNAINCERKIYRDVVPLGKSVLEATNRTAIEEVEQLIEEVYSKWL</sequence>
<dbReference type="InterPro" id="IPR002586">
    <property type="entry name" value="CobQ/CobB/MinD/ParA_Nub-bd_dom"/>
</dbReference>
<evidence type="ECO:0000259" key="1">
    <source>
        <dbReference type="Pfam" id="PF01656"/>
    </source>
</evidence>
<dbReference type="InterPro" id="IPR050678">
    <property type="entry name" value="DNA_Partitioning_ATPase"/>
</dbReference>
<gene>
    <name evidence="2" type="ORF">pKPC2_EC14653_00032</name>
</gene>
<dbReference type="Pfam" id="PF01656">
    <property type="entry name" value="CbiA"/>
    <property type="match status" value="1"/>
</dbReference>
<evidence type="ECO:0000313" key="2">
    <source>
        <dbReference type="EMBL" id="AKN19635.1"/>
    </source>
</evidence>
<organism evidence="2">
    <name type="scientific">Enterobacter cloacae</name>
    <dbReference type="NCBI Taxonomy" id="550"/>
    <lineage>
        <taxon>Bacteria</taxon>
        <taxon>Pseudomonadati</taxon>
        <taxon>Pseudomonadota</taxon>
        <taxon>Gammaproteobacteria</taxon>
        <taxon>Enterobacterales</taxon>
        <taxon>Enterobacteriaceae</taxon>
        <taxon>Enterobacter</taxon>
        <taxon>Enterobacter cloacae complex</taxon>
    </lineage>
</organism>
<dbReference type="RefSeq" id="WP_022644912.1">
    <property type="nucleotide sequence ID" value="NZ_KP868646.1"/>
</dbReference>
<accession>A0A0K0NPV1</accession>
<dbReference type="PIRSF" id="PIRSF009320">
    <property type="entry name" value="Nuc_binding_HP_1000"/>
    <property type="match status" value="1"/>
</dbReference>
<reference evidence="2" key="1">
    <citation type="journal article" date="2015" name="Antimicrob. Agents Chemother.">
        <title>Characterization of an Enterobacter cloacae Strain Producing both KPC and NDM Carbapenemases by Whole-Genome Sequencing.</title>
        <authorList>
            <person name="Wu W."/>
            <person name="Feng Y."/>
            <person name="Carattoli A."/>
            <person name="Zong Z."/>
        </authorList>
    </citation>
    <scope>NUCLEOTIDE SEQUENCE</scope>
    <source>
        <strain evidence="2">WCHECl-14653</strain>
        <plasmid evidence="2">pKPC2-EC14653</plasmid>
    </source>
</reference>
<dbReference type="EMBL" id="KP868646">
    <property type="protein sequence ID" value="AKN19635.1"/>
    <property type="molecule type" value="Genomic_DNA"/>
</dbReference>
<protein>
    <submittedName>
        <fullName evidence="2">ParA-like protein</fullName>
    </submittedName>
</protein>
<name>A0A0K0NPV1_ENTCL</name>
<dbReference type="PANTHER" id="PTHR13696">
    <property type="entry name" value="P-LOOP CONTAINING NUCLEOSIDE TRIPHOSPHATE HYDROLASE"/>
    <property type="match status" value="1"/>
</dbReference>
<dbReference type="SUPFAM" id="SSF52540">
    <property type="entry name" value="P-loop containing nucleoside triphosphate hydrolases"/>
    <property type="match status" value="1"/>
</dbReference>